<dbReference type="InterPro" id="IPR019826">
    <property type="entry name" value="Carboxylesterase_B_AS"/>
</dbReference>
<dbReference type="GO" id="GO:0016787">
    <property type="term" value="F:hydrolase activity"/>
    <property type="evidence" value="ECO:0007669"/>
    <property type="project" value="UniProtKB-KW"/>
</dbReference>
<evidence type="ECO:0000259" key="3">
    <source>
        <dbReference type="Pfam" id="PF00135"/>
    </source>
</evidence>
<keyword evidence="2" id="KW-0378">Hydrolase</keyword>
<accession>A0A382CY51</accession>
<dbReference type="EMBL" id="UINC01036711">
    <property type="protein sequence ID" value="SVB31098.1"/>
    <property type="molecule type" value="Genomic_DNA"/>
</dbReference>
<dbReference type="InterPro" id="IPR006311">
    <property type="entry name" value="TAT_signal"/>
</dbReference>
<dbReference type="Gene3D" id="3.40.50.1820">
    <property type="entry name" value="alpha/beta hydrolase"/>
    <property type="match status" value="1"/>
</dbReference>
<feature type="non-terminal residue" evidence="4">
    <location>
        <position position="483"/>
    </location>
</feature>
<dbReference type="InterPro" id="IPR002018">
    <property type="entry name" value="CarbesteraseB"/>
</dbReference>
<name>A0A382CY51_9ZZZZ</name>
<dbReference type="InterPro" id="IPR029058">
    <property type="entry name" value="AB_hydrolase_fold"/>
</dbReference>
<sequence>MTDNLLPRREFVRLAGLGGLLLPSQLAQAQPSTVDARTQFGSVRGLRVGPVNTFKGVPYGADTGGENRFMPPQEPASWLGFRETFEYGPAAPQSDPASGQQQDGRESEDCLVLNVWTRGIADGAKRPVMFWCHGGGFRSLSGSSPRYDGTNLALRGDVVVVTINHRLNLMGFTHFGDMGHPSFAGSGTVGMQDVVQALRWVQHNIEEFGGDPDRVMVFGESGGGRKVATLLGMPTAKGLFHAAMIESGATLRLPEREPATALAALVLDELGLSQATLPGIQQVPLHRLMAAYHTVSATGRDAGGGTFAPTMDGNVLPHHPFWPVASPVNPEVPVIVGANRTEMTFFGDEAAFSLDDTEMRARVRALVGADHATEVVDVYRQENPGASPSEIYFLVFSDYRYVMASVTIAERRATLNPGGTYLYYLTWETDQTGRGTLSPHTLDIPFIFDNVRTHPLTQGRDSAVSLADKISDTVIGFARTGNP</sequence>
<dbReference type="AlphaFoldDB" id="A0A382CY51"/>
<evidence type="ECO:0000256" key="2">
    <source>
        <dbReference type="ARBA" id="ARBA00022801"/>
    </source>
</evidence>
<organism evidence="4">
    <name type="scientific">marine metagenome</name>
    <dbReference type="NCBI Taxonomy" id="408172"/>
    <lineage>
        <taxon>unclassified sequences</taxon>
        <taxon>metagenomes</taxon>
        <taxon>ecological metagenomes</taxon>
    </lineage>
</organism>
<protein>
    <recommendedName>
        <fullName evidence="3">Carboxylesterase type B domain-containing protein</fullName>
    </recommendedName>
</protein>
<evidence type="ECO:0000313" key="4">
    <source>
        <dbReference type="EMBL" id="SVB31098.1"/>
    </source>
</evidence>
<evidence type="ECO:0000256" key="1">
    <source>
        <dbReference type="ARBA" id="ARBA00005964"/>
    </source>
</evidence>
<dbReference type="PANTHER" id="PTHR11559">
    <property type="entry name" value="CARBOXYLESTERASE"/>
    <property type="match status" value="1"/>
</dbReference>
<dbReference type="InterPro" id="IPR050309">
    <property type="entry name" value="Type-B_Carboxylest/Lipase"/>
</dbReference>
<reference evidence="4" key="1">
    <citation type="submission" date="2018-05" db="EMBL/GenBank/DDBJ databases">
        <authorList>
            <person name="Lanie J.A."/>
            <person name="Ng W.-L."/>
            <person name="Kazmierczak K.M."/>
            <person name="Andrzejewski T.M."/>
            <person name="Davidsen T.M."/>
            <person name="Wayne K.J."/>
            <person name="Tettelin H."/>
            <person name="Glass J.I."/>
            <person name="Rusch D."/>
            <person name="Podicherti R."/>
            <person name="Tsui H.-C.T."/>
            <person name="Winkler M.E."/>
        </authorList>
    </citation>
    <scope>NUCLEOTIDE SEQUENCE</scope>
</reference>
<gene>
    <name evidence="4" type="ORF">METZ01_LOCUS183952</name>
</gene>
<comment type="similarity">
    <text evidence="1">Belongs to the type-B carboxylesterase/lipase family.</text>
</comment>
<proteinExistence type="inferred from homology"/>
<feature type="domain" description="Carboxylesterase type B" evidence="3">
    <location>
        <begin position="37"/>
        <end position="483"/>
    </location>
</feature>
<dbReference type="PROSITE" id="PS51318">
    <property type="entry name" value="TAT"/>
    <property type="match status" value="1"/>
</dbReference>
<dbReference type="SUPFAM" id="SSF53474">
    <property type="entry name" value="alpha/beta-Hydrolases"/>
    <property type="match status" value="1"/>
</dbReference>
<dbReference type="PROSITE" id="PS00122">
    <property type="entry name" value="CARBOXYLESTERASE_B_1"/>
    <property type="match status" value="1"/>
</dbReference>
<dbReference type="Pfam" id="PF00135">
    <property type="entry name" value="COesterase"/>
    <property type="match status" value="1"/>
</dbReference>